<dbReference type="FunFam" id="1.10.10.10:FF:000001">
    <property type="entry name" value="LysR family transcriptional regulator"/>
    <property type="match status" value="1"/>
</dbReference>
<evidence type="ECO:0000256" key="1">
    <source>
        <dbReference type="ARBA" id="ARBA00009437"/>
    </source>
</evidence>
<gene>
    <name evidence="6" type="ORF">AMS66_16460</name>
</gene>
<dbReference type="Pfam" id="PF00126">
    <property type="entry name" value="HTH_1"/>
    <property type="match status" value="1"/>
</dbReference>
<dbReference type="PRINTS" id="PR00039">
    <property type="entry name" value="HTHLYSR"/>
</dbReference>
<evidence type="ECO:0000256" key="2">
    <source>
        <dbReference type="ARBA" id="ARBA00023015"/>
    </source>
</evidence>
<evidence type="ECO:0000259" key="5">
    <source>
        <dbReference type="PROSITE" id="PS50931"/>
    </source>
</evidence>
<evidence type="ECO:0000256" key="3">
    <source>
        <dbReference type="ARBA" id="ARBA00023125"/>
    </source>
</evidence>
<keyword evidence="3" id="KW-0238">DNA-binding</keyword>
<comment type="caution">
    <text evidence="6">The sequence shown here is derived from an EMBL/GenBank/DDBJ whole genome shotgun (WGS) entry which is preliminary data.</text>
</comment>
<dbReference type="SUPFAM" id="SSF53850">
    <property type="entry name" value="Periplasmic binding protein-like II"/>
    <property type="match status" value="1"/>
</dbReference>
<name>A0A0M9BN45_9BACL</name>
<dbReference type="SUPFAM" id="SSF46785">
    <property type="entry name" value="Winged helix' DNA-binding domain"/>
    <property type="match status" value="1"/>
</dbReference>
<protein>
    <recommendedName>
        <fullName evidence="5">HTH lysR-type domain-containing protein</fullName>
    </recommendedName>
</protein>
<evidence type="ECO:0000313" key="6">
    <source>
        <dbReference type="EMBL" id="KOY15339.1"/>
    </source>
</evidence>
<evidence type="ECO:0000256" key="4">
    <source>
        <dbReference type="ARBA" id="ARBA00023163"/>
    </source>
</evidence>
<dbReference type="GO" id="GO:0003700">
    <property type="term" value="F:DNA-binding transcription factor activity"/>
    <property type="evidence" value="ECO:0007669"/>
    <property type="project" value="InterPro"/>
</dbReference>
<dbReference type="PANTHER" id="PTHR30346:SF0">
    <property type="entry name" value="HCA OPERON TRANSCRIPTIONAL ACTIVATOR HCAR"/>
    <property type="match status" value="1"/>
</dbReference>
<dbReference type="PATRIC" id="fig|1705561.3.peg.3363"/>
<dbReference type="GO" id="GO:0003677">
    <property type="term" value="F:DNA binding"/>
    <property type="evidence" value="ECO:0007669"/>
    <property type="project" value="UniProtKB-KW"/>
</dbReference>
<dbReference type="GO" id="GO:0032993">
    <property type="term" value="C:protein-DNA complex"/>
    <property type="evidence" value="ECO:0007669"/>
    <property type="project" value="TreeGrafter"/>
</dbReference>
<dbReference type="Pfam" id="PF03466">
    <property type="entry name" value="LysR_substrate"/>
    <property type="match status" value="1"/>
</dbReference>
<organism evidence="6 7">
    <name type="scientific">Paenibacillus xylanivorans</name>
    <dbReference type="NCBI Taxonomy" id="1705561"/>
    <lineage>
        <taxon>Bacteria</taxon>
        <taxon>Bacillati</taxon>
        <taxon>Bacillota</taxon>
        <taxon>Bacilli</taxon>
        <taxon>Bacillales</taxon>
        <taxon>Paenibacillaceae</taxon>
        <taxon>Paenibacillus</taxon>
    </lineage>
</organism>
<dbReference type="PROSITE" id="PS50931">
    <property type="entry name" value="HTH_LYSR"/>
    <property type="match status" value="1"/>
</dbReference>
<dbReference type="InterPro" id="IPR005119">
    <property type="entry name" value="LysR_subst-bd"/>
</dbReference>
<keyword evidence="7" id="KW-1185">Reference proteome</keyword>
<dbReference type="Proteomes" id="UP000037688">
    <property type="component" value="Unassembled WGS sequence"/>
</dbReference>
<dbReference type="OrthoDB" id="9803735at2"/>
<feature type="domain" description="HTH lysR-type" evidence="5">
    <location>
        <begin position="1"/>
        <end position="58"/>
    </location>
</feature>
<accession>A0A0M9BN45</accession>
<keyword evidence="4" id="KW-0804">Transcription</keyword>
<dbReference type="InterPro" id="IPR036388">
    <property type="entry name" value="WH-like_DNA-bd_sf"/>
</dbReference>
<keyword evidence="2" id="KW-0805">Transcription regulation</keyword>
<proteinExistence type="inferred from homology"/>
<dbReference type="Gene3D" id="1.10.10.10">
    <property type="entry name" value="Winged helix-like DNA-binding domain superfamily/Winged helix DNA-binding domain"/>
    <property type="match status" value="1"/>
</dbReference>
<reference evidence="6 7" key="1">
    <citation type="submission" date="2015-08" db="EMBL/GenBank/DDBJ databases">
        <title>Draft genome sequence of cellulolytic and xylanolytic Paenibacillus sp. A59, isolated from a decaying forest soil from Patagonia, Argentina.</title>
        <authorList>
            <person name="Ghio S."/>
            <person name="Caceres A.M."/>
            <person name="Talia P."/>
            <person name="Grasso D."/>
            <person name="Campos E."/>
        </authorList>
    </citation>
    <scope>NUCLEOTIDE SEQUENCE [LARGE SCALE GENOMIC DNA]</scope>
    <source>
        <strain evidence="6 7">A59</strain>
    </source>
</reference>
<dbReference type="PANTHER" id="PTHR30346">
    <property type="entry name" value="TRANSCRIPTIONAL DUAL REGULATOR HCAR-RELATED"/>
    <property type="match status" value="1"/>
</dbReference>
<dbReference type="CDD" id="cd08414">
    <property type="entry name" value="PBP2_LTTR_aromatics_like"/>
    <property type="match status" value="1"/>
</dbReference>
<dbReference type="EMBL" id="LITU01000061">
    <property type="protein sequence ID" value="KOY15339.1"/>
    <property type="molecule type" value="Genomic_DNA"/>
</dbReference>
<sequence length="297" mass="33738">MELQQLKYFVEVASQLHFGRAAERLHASQQTVSHQIGQLENELDLKLFKRTTRKVELTMAGEALLAEVQLAFEHLQRGIDEAKRAETGRRGRLSIGYFGIMLYTVLPSAIRLYRELYPDVEIIMQEMESDQVEQKLLQGEIDIGFSVDLNDKHSEHSMNWLPFSTEPLVVALPQKHHLSDKQQVSLADLKNESFVILNRNDSPALFDSFILLCRQVGFTPHIVQQAASDQAVVGLVATGIGVAFVLGCMSKMFDNDITFIPLTEPRFELTLAICWLRSNQSAQVDHFVDVMRSFNEF</sequence>
<comment type="similarity">
    <text evidence="1">Belongs to the LysR transcriptional regulatory family.</text>
</comment>
<dbReference type="InterPro" id="IPR036390">
    <property type="entry name" value="WH_DNA-bd_sf"/>
</dbReference>
<dbReference type="AlphaFoldDB" id="A0A0M9BN45"/>
<dbReference type="RefSeq" id="WP_053781847.1">
    <property type="nucleotide sequence ID" value="NZ_LITU01000061.1"/>
</dbReference>
<dbReference type="InterPro" id="IPR000847">
    <property type="entry name" value="LysR_HTH_N"/>
</dbReference>
<evidence type="ECO:0000313" key="7">
    <source>
        <dbReference type="Proteomes" id="UP000037688"/>
    </source>
</evidence>
<dbReference type="Gene3D" id="3.40.190.10">
    <property type="entry name" value="Periplasmic binding protein-like II"/>
    <property type="match status" value="2"/>
</dbReference>